<dbReference type="Proteomes" id="UP000286134">
    <property type="component" value="Unassembled WGS sequence"/>
</dbReference>
<dbReference type="AlphaFoldDB" id="A0A420HQL9"/>
<evidence type="ECO:0000313" key="2">
    <source>
        <dbReference type="Proteomes" id="UP000286134"/>
    </source>
</evidence>
<reference evidence="1 2" key="1">
    <citation type="journal article" date="2018" name="BMC Genomics">
        <title>Comparative genome analyses reveal sequence features reflecting distinct modes of host-adaptation between dicot and monocot powdery mildew.</title>
        <authorList>
            <person name="Wu Y."/>
            <person name="Ma X."/>
            <person name="Pan Z."/>
            <person name="Kale S.D."/>
            <person name="Song Y."/>
            <person name="King H."/>
            <person name="Zhang Q."/>
            <person name="Presley C."/>
            <person name="Deng X."/>
            <person name="Wei C.I."/>
            <person name="Xiao S."/>
        </authorList>
    </citation>
    <scope>NUCLEOTIDE SEQUENCE [LARGE SCALE GENOMIC DNA]</scope>
    <source>
        <strain evidence="1">UMSG2</strain>
    </source>
</reference>
<keyword evidence="2" id="KW-1185">Reference proteome</keyword>
<protein>
    <submittedName>
        <fullName evidence="1">Uncharacterized protein</fullName>
    </submittedName>
</protein>
<accession>A0A420HQL9</accession>
<dbReference type="EMBL" id="MCFK01005805">
    <property type="protein sequence ID" value="RKF59716.1"/>
    <property type="molecule type" value="Genomic_DNA"/>
</dbReference>
<organism evidence="1 2">
    <name type="scientific">Erysiphe neolycopersici</name>
    <dbReference type="NCBI Taxonomy" id="212602"/>
    <lineage>
        <taxon>Eukaryota</taxon>
        <taxon>Fungi</taxon>
        <taxon>Dikarya</taxon>
        <taxon>Ascomycota</taxon>
        <taxon>Pezizomycotina</taxon>
        <taxon>Leotiomycetes</taxon>
        <taxon>Erysiphales</taxon>
        <taxon>Erysiphaceae</taxon>
        <taxon>Erysiphe</taxon>
    </lineage>
</organism>
<evidence type="ECO:0000313" key="1">
    <source>
        <dbReference type="EMBL" id="RKF59716.1"/>
    </source>
</evidence>
<proteinExistence type="predicted"/>
<sequence>MVLLWQVLGLRSIRDCIDTNTMFPRGTYAVFALQHLFERSLDTCRHSTMKLILTTLT</sequence>
<name>A0A420HQL9_9PEZI</name>
<comment type="caution">
    <text evidence="1">The sequence shown here is derived from an EMBL/GenBank/DDBJ whole genome shotgun (WGS) entry which is preliminary data.</text>
</comment>
<gene>
    <name evidence="1" type="ORF">OnM2_058001</name>
</gene>